<dbReference type="Proteomes" id="UP000030764">
    <property type="component" value="Unassembled WGS sequence"/>
</dbReference>
<reference evidence="2 3" key="1">
    <citation type="journal article" date="2014" name="Nat. Genet.">
        <title>Genome and transcriptome of the porcine whipworm Trichuris suis.</title>
        <authorList>
            <person name="Jex A.R."/>
            <person name="Nejsum P."/>
            <person name="Schwarz E.M."/>
            <person name="Hu L."/>
            <person name="Young N.D."/>
            <person name="Hall R.S."/>
            <person name="Korhonen P.K."/>
            <person name="Liao S."/>
            <person name="Thamsborg S."/>
            <person name="Xia J."/>
            <person name="Xu P."/>
            <person name="Wang S."/>
            <person name="Scheerlinck J.P."/>
            <person name="Hofmann A."/>
            <person name="Sternberg P.W."/>
            <person name="Wang J."/>
            <person name="Gasser R.B."/>
        </authorList>
    </citation>
    <scope>NUCLEOTIDE SEQUENCE [LARGE SCALE GENOMIC DNA]</scope>
    <source>
        <strain evidence="2">DCEP-RM93M</strain>
    </source>
</reference>
<evidence type="ECO:0000259" key="1">
    <source>
        <dbReference type="Pfam" id="PF26215"/>
    </source>
</evidence>
<evidence type="ECO:0000313" key="2">
    <source>
        <dbReference type="EMBL" id="KFD51916.1"/>
    </source>
</evidence>
<accession>A0A085M3X0</accession>
<dbReference type="InterPro" id="IPR058912">
    <property type="entry name" value="HTH_animal"/>
</dbReference>
<dbReference type="AlphaFoldDB" id="A0A085M3X0"/>
<organism evidence="2 3">
    <name type="scientific">Trichuris suis</name>
    <name type="common">pig whipworm</name>
    <dbReference type="NCBI Taxonomy" id="68888"/>
    <lineage>
        <taxon>Eukaryota</taxon>
        <taxon>Metazoa</taxon>
        <taxon>Ecdysozoa</taxon>
        <taxon>Nematoda</taxon>
        <taxon>Enoplea</taxon>
        <taxon>Dorylaimia</taxon>
        <taxon>Trichinellida</taxon>
        <taxon>Trichuridae</taxon>
        <taxon>Trichuris</taxon>
    </lineage>
</organism>
<evidence type="ECO:0000313" key="3">
    <source>
        <dbReference type="Proteomes" id="UP000030764"/>
    </source>
</evidence>
<protein>
    <recommendedName>
        <fullName evidence="1">Helix-turn-helix domain-containing protein</fullName>
    </recommendedName>
</protein>
<proteinExistence type="predicted"/>
<dbReference type="Pfam" id="PF26215">
    <property type="entry name" value="HTH_animal"/>
    <property type="match status" value="1"/>
</dbReference>
<sequence length="252" mass="28053">MRGVISGMVERARAICNEEFLAKELGHIKTTFFSNGFPAALICSAITHATAQPEEHVPSPTVPLLILPYDNGLGEKIKRMGRTIGFQVYFKSAASVRSIVRNDKVRLAPNGKPGVIYEILCTCSASYMGETVNTLPHRYEHLSCLNRYKNALNDQKGLGIRRRGRPRKVQPNEAMVEAIKTSAIVEHASRCDGQLHPNVIGNEPGFHLRKIKEALYIRPKVVINRDKGTEVSDTWANLIMRNRLCATTTTTD</sequence>
<keyword evidence="3" id="KW-1185">Reference proteome</keyword>
<gene>
    <name evidence="2" type="ORF">M513_07245</name>
</gene>
<feature type="domain" description="Helix-turn-helix" evidence="1">
    <location>
        <begin position="2"/>
        <end position="45"/>
    </location>
</feature>
<dbReference type="EMBL" id="KL363234">
    <property type="protein sequence ID" value="KFD51916.1"/>
    <property type="molecule type" value="Genomic_DNA"/>
</dbReference>
<name>A0A085M3X0_9BILA</name>